<dbReference type="Gene3D" id="1.10.600.10">
    <property type="entry name" value="Farnesyl Diphosphate Synthase"/>
    <property type="match status" value="1"/>
</dbReference>
<evidence type="ECO:0000256" key="4">
    <source>
        <dbReference type="ARBA" id="ARBA00022842"/>
    </source>
</evidence>
<protein>
    <submittedName>
        <fullName evidence="6">Uncharacterized protein</fullName>
    </submittedName>
</protein>
<dbReference type="VEuPathDB" id="VectorBase:GPAI039056"/>
<evidence type="ECO:0000313" key="7">
    <source>
        <dbReference type="Proteomes" id="UP000092445"/>
    </source>
</evidence>
<dbReference type="SUPFAM" id="SSF48576">
    <property type="entry name" value="Terpenoid synthases"/>
    <property type="match status" value="1"/>
</dbReference>
<dbReference type="PANTHER" id="PTHR11525:SF0">
    <property type="entry name" value="FARNESYL PYROPHOSPHATE SYNTHASE"/>
    <property type="match status" value="1"/>
</dbReference>
<evidence type="ECO:0000256" key="1">
    <source>
        <dbReference type="ARBA" id="ARBA00001946"/>
    </source>
</evidence>
<reference evidence="7" key="1">
    <citation type="submission" date="2014-03" db="EMBL/GenBank/DDBJ databases">
        <authorList>
            <person name="Aksoy S."/>
            <person name="Warren W."/>
            <person name="Wilson R.K."/>
        </authorList>
    </citation>
    <scope>NUCLEOTIDE SEQUENCE [LARGE SCALE GENOMIC DNA]</scope>
    <source>
        <strain evidence="7">IAEA</strain>
    </source>
</reference>
<dbReference type="GO" id="GO:0004337">
    <property type="term" value="F:(2E,6E)-farnesyl diphosphate synthase activity"/>
    <property type="evidence" value="ECO:0007669"/>
    <property type="project" value="TreeGrafter"/>
</dbReference>
<dbReference type="InterPro" id="IPR039702">
    <property type="entry name" value="FPS1-like"/>
</dbReference>
<keyword evidence="3" id="KW-0479">Metal-binding</keyword>
<comment type="cofactor">
    <cofactor evidence="1">
        <name>Mg(2+)</name>
        <dbReference type="ChEBI" id="CHEBI:18420"/>
    </cofactor>
</comment>
<dbReference type="InterPro" id="IPR008949">
    <property type="entry name" value="Isoprenoid_synthase_dom_sf"/>
</dbReference>
<keyword evidence="2" id="KW-0808">Transferase</keyword>
<dbReference type="InterPro" id="IPR000092">
    <property type="entry name" value="Polyprenyl_synt"/>
</dbReference>
<dbReference type="Pfam" id="PF00348">
    <property type="entry name" value="polyprenyl_synt"/>
    <property type="match status" value="1"/>
</dbReference>
<evidence type="ECO:0000256" key="2">
    <source>
        <dbReference type="ARBA" id="ARBA00022679"/>
    </source>
</evidence>
<evidence type="ECO:0000256" key="3">
    <source>
        <dbReference type="ARBA" id="ARBA00022723"/>
    </source>
</evidence>
<accession>A0A1B0AA33</accession>
<evidence type="ECO:0000313" key="6">
    <source>
        <dbReference type="EnsemblMetazoa" id="GPAI039056-PA"/>
    </source>
</evidence>
<dbReference type="AlphaFoldDB" id="A0A1B0AA33"/>
<keyword evidence="7" id="KW-1185">Reference proteome</keyword>
<dbReference type="GO" id="GO:0045337">
    <property type="term" value="P:farnesyl diphosphate biosynthetic process"/>
    <property type="evidence" value="ECO:0007669"/>
    <property type="project" value="TreeGrafter"/>
</dbReference>
<dbReference type="GO" id="GO:0004161">
    <property type="term" value="F:dimethylallyltranstransferase activity"/>
    <property type="evidence" value="ECO:0007669"/>
    <property type="project" value="TreeGrafter"/>
</dbReference>
<keyword evidence="4" id="KW-0460">Magnesium</keyword>
<reference evidence="6" key="2">
    <citation type="submission" date="2020-05" db="UniProtKB">
        <authorList>
            <consortium name="EnsemblMetazoa"/>
        </authorList>
    </citation>
    <scope>IDENTIFICATION</scope>
    <source>
        <strain evidence="6">IAEA</strain>
    </source>
</reference>
<dbReference type="GO" id="GO:0046872">
    <property type="term" value="F:metal ion binding"/>
    <property type="evidence" value="ECO:0007669"/>
    <property type="project" value="UniProtKB-KW"/>
</dbReference>
<sequence>MHLFHETTSTTTCGQSLDMLNSNKSVSTFTMGTYTTIAANKTSHYTFYLPTAAAMNLAGLKDAEALRQTKMISIECKTISLIVLVNQKSARDEVAGIYELNEMQGLLSCHL</sequence>
<dbReference type="STRING" id="7398.A0A1B0AA33"/>
<dbReference type="EnsemblMetazoa" id="GPAI039056-RA">
    <property type="protein sequence ID" value="GPAI039056-PA"/>
    <property type="gene ID" value="GPAI039056"/>
</dbReference>
<organism evidence="6 7">
    <name type="scientific">Glossina pallidipes</name>
    <name type="common">Tsetse fly</name>
    <dbReference type="NCBI Taxonomy" id="7398"/>
    <lineage>
        <taxon>Eukaryota</taxon>
        <taxon>Metazoa</taxon>
        <taxon>Ecdysozoa</taxon>
        <taxon>Arthropoda</taxon>
        <taxon>Hexapoda</taxon>
        <taxon>Insecta</taxon>
        <taxon>Pterygota</taxon>
        <taxon>Neoptera</taxon>
        <taxon>Endopterygota</taxon>
        <taxon>Diptera</taxon>
        <taxon>Brachycera</taxon>
        <taxon>Muscomorpha</taxon>
        <taxon>Hippoboscoidea</taxon>
        <taxon>Glossinidae</taxon>
        <taxon>Glossina</taxon>
    </lineage>
</organism>
<dbReference type="PANTHER" id="PTHR11525">
    <property type="entry name" value="FARNESYL-PYROPHOSPHATE SYNTHETASE"/>
    <property type="match status" value="1"/>
</dbReference>
<comment type="pathway">
    <text evidence="5">Pheromone biosynthesis.</text>
</comment>
<dbReference type="GO" id="GO:0005737">
    <property type="term" value="C:cytoplasm"/>
    <property type="evidence" value="ECO:0007669"/>
    <property type="project" value="TreeGrafter"/>
</dbReference>
<dbReference type="Proteomes" id="UP000092445">
    <property type="component" value="Unassembled WGS sequence"/>
</dbReference>
<name>A0A1B0AA33_GLOPL</name>
<evidence type="ECO:0000256" key="5">
    <source>
        <dbReference type="ARBA" id="ARBA00033740"/>
    </source>
</evidence>
<dbReference type="GO" id="GO:0042811">
    <property type="term" value="P:pheromone biosynthetic process"/>
    <property type="evidence" value="ECO:0007669"/>
    <property type="project" value="UniProtKB-ARBA"/>
</dbReference>
<proteinExistence type="predicted"/>